<dbReference type="Proteomes" id="UP000076404">
    <property type="component" value="Chromosome"/>
</dbReference>
<accession>A0A143BJJ2</accession>
<protein>
    <submittedName>
        <fullName evidence="1">Uncharacterized protein</fullName>
    </submittedName>
</protein>
<organism evidence="1 2">
    <name type="scientific">Gemmatimonas phototrophica</name>
    <dbReference type="NCBI Taxonomy" id="1379270"/>
    <lineage>
        <taxon>Bacteria</taxon>
        <taxon>Pseudomonadati</taxon>
        <taxon>Gemmatimonadota</taxon>
        <taxon>Gemmatimonadia</taxon>
        <taxon>Gemmatimonadales</taxon>
        <taxon>Gemmatimonadaceae</taxon>
        <taxon>Gemmatimonas</taxon>
    </lineage>
</organism>
<dbReference type="KEGG" id="gph:GEMMAAP_07150"/>
<reference evidence="1 2" key="2">
    <citation type="journal article" date="2016" name="Environ. Microbiol. Rep.">
        <title>Metagenomic evidence for the presence of phototrophic Gemmatimonadetes bacteria in diverse environments.</title>
        <authorList>
            <person name="Zeng Y."/>
            <person name="Baumbach J."/>
            <person name="Barbosa E.G."/>
            <person name="Azevedo V."/>
            <person name="Zhang C."/>
            <person name="Koblizek M."/>
        </authorList>
    </citation>
    <scope>NUCLEOTIDE SEQUENCE [LARGE SCALE GENOMIC DNA]</scope>
    <source>
        <strain evidence="1 2">AP64</strain>
    </source>
</reference>
<dbReference type="SUPFAM" id="SSF48452">
    <property type="entry name" value="TPR-like"/>
    <property type="match status" value="1"/>
</dbReference>
<dbReference type="EMBL" id="CP011454">
    <property type="protein sequence ID" value="AMW04682.1"/>
    <property type="molecule type" value="Genomic_DNA"/>
</dbReference>
<reference evidence="1 2" key="1">
    <citation type="journal article" date="2014" name="Proc. Natl. Acad. Sci. U.S.A.">
        <title>Functional type 2 photosynthetic reaction centers found in the rare bacterial phylum Gemmatimonadetes.</title>
        <authorList>
            <person name="Zeng Y."/>
            <person name="Feng F."/>
            <person name="Medova H."/>
            <person name="Dean J."/>
            <person name="Koblizek M."/>
        </authorList>
    </citation>
    <scope>NUCLEOTIDE SEQUENCE [LARGE SCALE GENOMIC DNA]</scope>
    <source>
        <strain evidence="1 2">AP64</strain>
    </source>
</reference>
<dbReference type="STRING" id="1379270.GEMMAAP_07150"/>
<evidence type="ECO:0000313" key="2">
    <source>
        <dbReference type="Proteomes" id="UP000076404"/>
    </source>
</evidence>
<keyword evidence="2" id="KW-1185">Reference proteome</keyword>
<dbReference type="eggNOG" id="COG1729">
    <property type="taxonomic scope" value="Bacteria"/>
</dbReference>
<name>A0A143BJJ2_9BACT</name>
<dbReference type="InterPro" id="IPR011990">
    <property type="entry name" value="TPR-like_helical_dom_sf"/>
</dbReference>
<sequence>MVAAWPLPAVAQATTPATSAADALTRALEAEDKRNTAVASVAYREVLQRALTVGNTDGDRVALAILGLERVWVDAGMLDSIVPVVTRVLQLRPNDPTARSVQLRTLVTMGRDSDAREAFTTWRRAAGNDAAPFREYARLLMQQGRTLAADSVLADASRLMGAGGALSGETAQLHIALQRWVPAAAAFRESLTEQPWLETAALFGLQRAPATVRDSIRTVLLADPVTLGPRRVLSSLEFAWGEPRRAWSAISTVPSNDSTTAAWRGFAERAELNESWLVARDAWMAVLDKAGDLEAQQRAADAALRAGDAAGALALVRRKATGAGKGTDSLRVRALLGLEIAALGELGRGAEAQQQLNDAARKLDPDTRAALARPLVGAWLRAGDVERARSAMQGSDLVDDDEMVGWLALYDGDLLTARKRLVRAASSRPELVDALGILARTRVDQLPGVGQAFVLLARKDSTAAATRFAQLADSVGNAAPAFLAQAARLSPRAGAVSIHERIVRDFPKSPEAPESLLAWARALRDAGDKPGAIARLEQLLVEYTTSALAPQARRDLERLKGMVPPL</sequence>
<dbReference type="Gene3D" id="1.25.40.10">
    <property type="entry name" value="Tetratricopeptide repeat domain"/>
    <property type="match status" value="2"/>
</dbReference>
<dbReference type="AlphaFoldDB" id="A0A143BJJ2"/>
<proteinExistence type="predicted"/>
<gene>
    <name evidence="1" type="ORF">GEMMAAP_07150</name>
</gene>
<evidence type="ECO:0000313" key="1">
    <source>
        <dbReference type="EMBL" id="AMW04682.1"/>
    </source>
</evidence>